<dbReference type="OrthoDB" id="9803907at2"/>
<evidence type="ECO:0000313" key="1">
    <source>
        <dbReference type="EMBL" id="QDQ25080.1"/>
    </source>
</evidence>
<proteinExistence type="predicted"/>
<dbReference type="Proteomes" id="UP000317550">
    <property type="component" value="Chromosome"/>
</dbReference>
<dbReference type="EMBL" id="CP041730">
    <property type="protein sequence ID" value="QDQ25080.1"/>
    <property type="molecule type" value="Genomic_DNA"/>
</dbReference>
<keyword evidence="2" id="KW-1185">Reference proteome</keyword>
<evidence type="ECO:0000313" key="2">
    <source>
        <dbReference type="Proteomes" id="UP000317550"/>
    </source>
</evidence>
<dbReference type="AlphaFoldDB" id="A0A516SAA4"/>
<gene>
    <name evidence="1" type="ORF">FNU76_01215</name>
</gene>
<sequence>MMTNPIFPTPVEADRDTANMIRIVEQHFFDGPSIYSKQPCLIAVLDMANWQYLSVNAVPGFSASLCACLPELARYRCLQALPLGGGPGGGCSWTWMRRTATTR</sequence>
<accession>A0A516SAA4</accession>
<name>A0A516SAA4_9NEIS</name>
<protein>
    <submittedName>
        <fullName evidence="1">Uncharacterized protein</fullName>
    </submittedName>
</protein>
<organism evidence="1 2">
    <name type="scientific">Chitinimonas arctica</name>
    <dbReference type="NCBI Taxonomy" id="2594795"/>
    <lineage>
        <taxon>Bacteria</taxon>
        <taxon>Pseudomonadati</taxon>
        <taxon>Pseudomonadota</taxon>
        <taxon>Betaproteobacteria</taxon>
        <taxon>Neisseriales</taxon>
        <taxon>Chitinibacteraceae</taxon>
        <taxon>Chitinimonas</taxon>
    </lineage>
</organism>
<dbReference type="RefSeq" id="WP_143856005.1">
    <property type="nucleotide sequence ID" value="NZ_CP041730.1"/>
</dbReference>
<dbReference type="KEGG" id="cari:FNU76_01215"/>
<reference evidence="2" key="1">
    <citation type="submission" date="2019-07" db="EMBL/GenBank/DDBJ databases">
        <title>Chitinimonas sp. nov., isolated from Ny-Alesund, arctica soil.</title>
        <authorList>
            <person name="Xu Q."/>
            <person name="Peng F."/>
        </authorList>
    </citation>
    <scope>NUCLEOTIDE SEQUENCE [LARGE SCALE GENOMIC DNA]</scope>
    <source>
        <strain evidence="2">R3-44</strain>
    </source>
</reference>